<dbReference type="OrthoDB" id="442921at2759"/>
<dbReference type="Pfam" id="PF11976">
    <property type="entry name" value="Rad60-SLD"/>
    <property type="match status" value="1"/>
</dbReference>
<dbReference type="SMART" id="SM00213">
    <property type="entry name" value="UBQ"/>
    <property type="match status" value="1"/>
</dbReference>
<dbReference type="GO" id="GO:0005634">
    <property type="term" value="C:nucleus"/>
    <property type="evidence" value="ECO:0007669"/>
    <property type="project" value="UniProtKB-SubCell"/>
</dbReference>
<accession>G0MXC4</accession>
<dbReference type="InterPro" id="IPR000626">
    <property type="entry name" value="Ubiquitin-like_dom"/>
</dbReference>
<dbReference type="Gene3D" id="3.10.20.90">
    <property type="entry name" value="Phosphatidylinositol 3-kinase Catalytic Subunit, Chain A, domain 1"/>
    <property type="match status" value="1"/>
</dbReference>
<evidence type="ECO:0000313" key="4">
    <source>
        <dbReference type="Proteomes" id="UP000008068"/>
    </source>
</evidence>
<dbReference type="EMBL" id="GL379818">
    <property type="protein sequence ID" value="EGT46740.1"/>
    <property type="molecule type" value="Genomic_DNA"/>
</dbReference>
<keyword evidence="1" id="KW-0833">Ubl conjugation pathway</keyword>
<evidence type="ECO:0000256" key="1">
    <source>
        <dbReference type="RuleBase" id="RU361190"/>
    </source>
</evidence>
<dbReference type="InParanoid" id="G0MXC4"/>
<dbReference type="STRING" id="135651.G0MXC4"/>
<dbReference type="PROSITE" id="PS50053">
    <property type="entry name" value="UBIQUITIN_2"/>
    <property type="match status" value="1"/>
</dbReference>
<dbReference type="Proteomes" id="UP000008068">
    <property type="component" value="Unassembled WGS sequence"/>
</dbReference>
<protein>
    <recommendedName>
        <fullName evidence="1">Small ubiquitin-related modifier</fullName>
        <shortName evidence="1">SUMO</shortName>
    </recommendedName>
</protein>
<dbReference type="InterPro" id="IPR029071">
    <property type="entry name" value="Ubiquitin-like_domsf"/>
</dbReference>
<proteinExistence type="inferred from homology"/>
<dbReference type="CDD" id="cd01763">
    <property type="entry name" value="Ubl_SUMO_like"/>
    <property type="match status" value="1"/>
</dbReference>
<feature type="domain" description="Ubiquitin-like" evidence="2">
    <location>
        <begin position="19"/>
        <end position="94"/>
    </location>
</feature>
<reference evidence="4" key="1">
    <citation type="submission" date="2011-07" db="EMBL/GenBank/DDBJ databases">
        <authorList>
            <consortium name="Caenorhabditis brenneri Sequencing and Analysis Consortium"/>
            <person name="Wilson R.K."/>
        </authorList>
    </citation>
    <scope>NUCLEOTIDE SEQUENCE [LARGE SCALE GENOMIC DNA]</scope>
    <source>
        <strain evidence="4">PB2801</strain>
    </source>
</reference>
<keyword evidence="1" id="KW-0539">Nucleus</keyword>
<keyword evidence="4" id="KW-1185">Reference proteome</keyword>
<evidence type="ECO:0000313" key="3">
    <source>
        <dbReference type="EMBL" id="EGT46740.1"/>
    </source>
</evidence>
<dbReference type="AlphaFoldDB" id="G0MXC4"/>
<dbReference type="SUPFAM" id="SSF54236">
    <property type="entry name" value="Ubiquitin-like"/>
    <property type="match status" value="1"/>
</dbReference>
<name>G0MXC4_CAEBE</name>
<gene>
    <name evidence="3" type="primary">Cbn-smo-1</name>
    <name evidence="3" type="ORF">CAEBREN_05037</name>
</gene>
<dbReference type="HOGENOM" id="CLU_148322_4_2_1"/>
<dbReference type="eggNOG" id="KOG1769">
    <property type="taxonomic scope" value="Eukaryota"/>
</dbReference>
<comment type="similarity">
    <text evidence="1">Belongs to the ubiquitin family. SUMO subfamily.</text>
</comment>
<dbReference type="InterPro" id="IPR022617">
    <property type="entry name" value="Rad60/SUMO-like_dom"/>
</dbReference>
<evidence type="ECO:0000259" key="2">
    <source>
        <dbReference type="PROSITE" id="PS50053"/>
    </source>
</evidence>
<comment type="subcellular location">
    <subcellularLocation>
        <location evidence="1">Nucleus</location>
    </subcellularLocation>
</comment>
<sequence length="94" mass="10571">MATNKAPMNNENQGDNRVIRITVQGQGNFNAVFRIKYNAPLFKLGKEFARVADISEYGIRLFYDGQRIGENDTAKSIGLEENAILEVYQEQLSG</sequence>
<organism evidence="4">
    <name type="scientific">Caenorhabditis brenneri</name>
    <name type="common">Nematode worm</name>
    <dbReference type="NCBI Taxonomy" id="135651"/>
    <lineage>
        <taxon>Eukaryota</taxon>
        <taxon>Metazoa</taxon>
        <taxon>Ecdysozoa</taxon>
        <taxon>Nematoda</taxon>
        <taxon>Chromadorea</taxon>
        <taxon>Rhabditida</taxon>
        <taxon>Rhabditina</taxon>
        <taxon>Rhabditomorpha</taxon>
        <taxon>Rhabditoidea</taxon>
        <taxon>Rhabditidae</taxon>
        <taxon>Peloderinae</taxon>
        <taxon>Caenorhabditis</taxon>
    </lineage>
</organism>